<reference evidence="10 11" key="1">
    <citation type="submission" date="2024-10" db="EMBL/GenBank/DDBJ databases">
        <authorList>
            <person name="Kim D."/>
        </authorList>
    </citation>
    <scope>NUCLEOTIDE SEQUENCE [LARGE SCALE GENOMIC DNA]</scope>
    <source>
        <strain evidence="10">BH-2024</strain>
    </source>
</reference>
<organism evidence="10 11">
    <name type="scientific">Heterodera trifolii</name>
    <dbReference type="NCBI Taxonomy" id="157864"/>
    <lineage>
        <taxon>Eukaryota</taxon>
        <taxon>Metazoa</taxon>
        <taxon>Ecdysozoa</taxon>
        <taxon>Nematoda</taxon>
        <taxon>Chromadorea</taxon>
        <taxon>Rhabditida</taxon>
        <taxon>Tylenchina</taxon>
        <taxon>Tylenchomorpha</taxon>
        <taxon>Tylenchoidea</taxon>
        <taxon>Heteroderidae</taxon>
        <taxon>Heteroderinae</taxon>
        <taxon>Heterodera</taxon>
    </lineage>
</organism>
<dbReference type="InterPro" id="IPR056773">
    <property type="entry name" value="WHD_ORC2"/>
</dbReference>
<accession>A0ABD2JEY6</accession>
<dbReference type="Pfam" id="PF04084">
    <property type="entry name" value="RecA-like_ORC2"/>
    <property type="match status" value="1"/>
</dbReference>
<feature type="compositionally biased region" description="Polar residues" evidence="7">
    <location>
        <begin position="8"/>
        <end position="26"/>
    </location>
</feature>
<dbReference type="GO" id="GO:0006260">
    <property type="term" value="P:DNA replication"/>
    <property type="evidence" value="ECO:0007669"/>
    <property type="project" value="UniProtKB-UniRule"/>
</dbReference>
<dbReference type="Proteomes" id="UP001620626">
    <property type="component" value="Unassembled WGS sequence"/>
</dbReference>
<keyword evidence="4 6" id="KW-0235">DNA replication</keyword>
<evidence type="ECO:0000256" key="4">
    <source>
        <dbReference type="ARBA" id="ARBA00022705"/>
    </source>
</evidence>
<protein>
    <recommendedName>
        <fullName evidence="3 6">Origin recognition complex subunit 2</fullName>
    </recommendedName>
</protein>
<dbReference type="Pfam" id="PF24882">
    <property type="entry name" value="WHD_ORC2"/>
    <property type="match status" value="1"/>
</dbReference>
<proteinExistence type="inferred from homology"/>
<evidence type="ECO:0000256" key="7">
    <source>
        <dbReference type="SAM" id="MobiDB-lite"/>
    </source>
</evidence>
<comment type="caution">
    <text evidence="10">The sequence shown here is derived from an EMBL/GenBank/DDBJ whole genome shotgun (WGS) entry which is preliminary data.</text>
</comment>
<keyword evidence="5 6" id="KW-0539">Nucleus</keyword>
<dbReference type="InterPro" id="IPR056772">
    <property type="entry name" value="RecA-like_ORC2"/>
</dbReference>
<feature type="domain" description="Origin recognition complex subunit 2 winged-helix" evidence="9">
    <location>
        <begin position="383"/>
        <end position="418"/>
    </location>
</feature>
<evidence type="ECO:0000313" key="11">
    <source>
        <dbReference type="Proteomes" id="UP001620626"/>
    </source>
</evidence>
<evidence type="ECO:0000313" key="10">
    <source>
        <dbReference type="EMBL" id="KAL3089161.1"/>
    </source>
</evidence>
<dbReference type="EMBL" id="JBICBT010000987">
    <property type="protein sequence ID" value="KAL3089161.1"/>
    <property type="molecule type" value="Genomic_DNA"/>
</dbReference>
<comment type="subcellular location">
    <subcellularLocation>
        <location evidence="1 6">Nucleus</location>
    </subcellularLocation>
</comment>
<evidence type="ECO:0000259" key="9">
    <source>
        <dbReference type="Pfam" id="PF24882"/>
    </source>
</evidence>
<feature type="domain" description="Origin recognition complex subunit 2 RecA-like" evidence="8">
    <location>
        <begin position="154"/>
        <end position="309"/>
    </location>
</feature>
<sequence>MSHRAMPSSLNSNKKRNANYQGTSSVKEIDESLIETTPPKTPKIDGNGSAGQTPSPSRPHYQMNALEAALSHYFSPKKRSPGRPAQRKVQFDDTSHSEGSDGEEEVEEDPKSEKWAKCDANRSDFAAVKCCFEKLDNHLPWKFKRNPNGETFGRHFSQWFHFLESGQFSILLHGLGSKRRILEDFRDFLSLRNRRSFVGDGLNSSDTMPKMIDRMTEELKLKGMAKTKEKSVEAAAKALRNAVDAQLRSPIVFILLNIDSPQLRSREHQIALSVLAKSSKVQLIASVDHVNAALIWDQSLRDAFAWLHFSISTFHCYWAEVMASGTELLGLDDKGIAKHTLSSLDAFWGATTSNMRKILAQLTLHAPSREDRGRMDALGIPKFCRILRDEFATTSETVLRQQLIEFCDHRIIQLDKNSHIHLLVDRQLLNTFLDAKIGNE</sequence>
<gene>
    <name evidence="10" type="ORF">niasHT_021105</name>
</gene>
<evidence type="ECO:0000256" key="3">
    <source>
        <dbReference type="ARBA" id="ARBA00019080"/>
    </source>
</evidence>
<dbReference type="GO" id="GO:0003688">
    <property type="term" value="F:DNA replication origin binding"/>
    <property type="evidence" value="ECO:0007669"/>
    <property type="project" value="UniProtKB-UniRule"/>
</dbReference>
<evidence type="ECO:0000256" key="1">
    <source>
        <dbReference type="ARBA" id="ARBA00004123"/>
    </source>
</evidence>
<dbReference type="GO" id="GO:0005664">
    <property type="term" value="C:nuclear origin of replication recognition complex"/>
    <property type="evidence" value="ECO:0007669"/>
    <property type="project" value="UniProtKB-UniRule"/>
</dbReference>
<comment type="subunit">
    <text evidence="6">Component of the origin recognition complex (ORC).</text>
</comment>
<dbReference type="InterPro" id="IPR007220">
    <property type="entry name" value="ORC2"/>
</dbReference>
<dbReference type="AlphaFoldDB" id="A0ABD2JEY6"/>
<evidence type="ECO:0000256" key="2">
    <source>
        <dbReference type="ARBA" id="ARBA00007421"/>
    </source>
</evidence>
<dbReference type="PANTHER" id="PTHR14052:SF0">
    <property type="entry name" value="ORIGIN RECOGNITION COMPLEX SUBUNIT 2"/>
    <property type="match status" value="1"/>
</dbReference>
<feature type="region of interest" description="Disordered" evidence="7">
    <location>
        <begin position="1"/>
        <end position="113"/>
    </location>
</feature>
<name>A0ABD2JEY6_9BILA</name>
<keyword evidence="11" id="KW-1185">Reference proteome</keyword>
<comment type="function">
    <text evidence="6">Component of the origin recognition complex (ORC) that binds origins of replication. DNA-binding is ATP-dependent. ORC is required to assemble the pre-replication complex necessary to initiate DNA replication.</text>
</comment>
<dbReference type="PANTHER" id="PTHR14052">
    <property type="entry name" value="ORIGIN RECOGNITION COMPLEX SUBUNIT 2"/>
    <property type="match status" value="1"/>
</dbReference>
<comment type="similarity">
    <text evidence="2 6">Belongs to the ORC2 family.</text>
</comment>
<feature type="compositionally biased region" description="Basic and acidic residues" evidence="7">
    <location>
        <begin position="89"/>
        <end position="99"/>
    </location>
</feature>
<evidence type="ECO:0000259" key="8">
    <source>
        <dbReference type="Pfam" id="PF04084"/>
    </source>
</evidence>
<evidence type="ECO:0000256" key="6">
    <source>
        <dbReference type="RuleBase" id="RU368084"/>
    </source>
</evidence>
<evidence type="ECO:0000256" key="5">
    <source>
        <dbReference type="ARBA" id="ARBA00023242"/>
    </source>
</evidence>